<dbReference type="PANTHER" id="PTHR33116">
    <property type="entry name" value="REVERSE TRANSCRIPTASE ZINC-BINDING DOMAIN-CONTAINING PROTEIN-RELATED-RELATED"/>
    <property type="match status" value="1"/>
</dbReference>
<comment type="caution">
    <text evidence="1">The sequence shown here is derived from an EMBL/GenBank/DDBJ whole genome shotgun (WGS) entry which is preliminary data.</text>
</comment>
<dbReference type="SUPFAM" id="SSF56219">
    <property type="entry name" value="DNase I-like"/>
    <property type="match status" value="1"/>
</dbReference>
<accession>A0A438CTT5</accession>
<dbReference type="PANTHER" id="PTHR33116:SF78">
    <property type="entry name" value="OS12G0587133 PROTEIN"/>
    <property type="match status" value="1"/>
</dbReference>
<dbReference type="Gene3D" id="3.60.10.10">
    <property type="entry name" value="Endonuclease/exonuclease/phosphatase"/>
    <property type="match status" value="1"/>
</dbReference>
<gene>
    <name evidence="1" type="ORF">CK203_103918</name>
</gene>
<name>A0A438CTT5_VITVI</name>
<proteinExistence type="predicted"/>
<dbReference type="Proteomes" id="UP000288805">
    <property type="component" value="Unassembled WGS sequence"/>
</dbReference>
<reference evidence="1 2" key="1">
    <citation type="journal article" date="2018" name="PLoS Genet.">
        <title>Population sequencing reveals clonal diversity and ancestral inbreeding in the grapevine cultivar Chardonnay.</title>
        <authorList>
            <person name="Roach M.J."/>
            <person name="Johnson D.L."/>
            <person name="Bohlmann J."/>
            <person name="van Vuuren H.J."/>
            <person name="Jones S.J."/>
            <person name="Pretorius I.S."/>
            <person name="Schmidt S.A."/>
            <person name="Borneman A.R."/>
        </authorList>
    </citation>
    <scope>NUCLEOTIDE SEQUENCE [LARGE SCALE GENOMIC DNA]</scope>
    <source>
        <strain evidence="2">cv. Chardonnay</strain>
        <tissue evidence="1">Leaf</tissue>
    </source>
</reference>
<dbReference type="InterPro" id="IPR036691">
    <property type="entry name" value="Endo/exonu/phosph_ase_sf"/>
</dbReference>
<dbReference type="EMBL" id="QGNW01002000">
    <property type="protein sequence ID" value="RVW26614.1"/>
    <property type="molecule type" value="Genomic_DNA"/>
</dbReference>
<organism evidence="1 2">
    <name type="scientific">Vitis vinifera</name>
    <name type="common">Grape</name>
    <dbReference type="NCBI Taxonomy" id="29760"/>
    <lineage>
        <taxon>Eukaryota</taxon>
        <taxon>Viridiplantae</taxon>
        <taxon>Streptophyta</taxon>
        <taxon>Embryophyta</taxon>
        <taxon>Tracheophyta</taxon>
        <taxon>Spermatophyta</taxon>
        <taxon>Magnoliopsida</taxon>
        <taxon>eudicotyledons</taxon>
        <taxon>Gunneridae</taxon>
        <taxon>Pentapetalae</taxon>
        <taxon>rosids</taxon>
        <taxon>Vitales</taxon>
        <taxon>Vitaceae</taxon>
        <taxon>Viteae</taxon>
        <taxon>Vitis</taxon>
    </lineage>
</organism>
<evidence type="ECO:0000313" key="1">
    <source>
        <dbReference type="EMBL" id="RVW26614.1"/>
    </source>
</evidence>
<evidence type="ECO:0000313" key="2">
    <source>
        <dbReference type="Proteomes" id="UP000288805"/>
    </source>
</evidence>
<protein>
    <submittedName>
        <fullName evidence="1">Uncharacterized protein</fullName>
    </submittedName>
</protein>
<sequence>MNTLSTSWKPPQTTGYVVGVLMGNKTGGLWTDASGTAGGILVCWDKKVAGLLDWEEGQFTISCWFRKVEDGAVWVFTGVYGPFTKNERDCMWDEIGAIRAMRKFAQVIDELGLIDLLLQGGDYTWSGGPNNRYWARLDRFLVTPSWMDQFSSVIQKRLPRPASDHFPVVLEGGTVRRGPSPFRFENMWLKVDGFQELIHSWWQGIEVRGSASFRLDTKLKVVKQKLKEWNREVFGRLEDNKAAALQLVDHWDRVESFQRVMAEGRGQQYRILPSYGGCTSLEGRHRRAAVRATKSARGRELGTTFSEEEILSALMEMNGDKAPGPDDFTMAFWQRCWVIVKEEVLEMFKEFYEQSAFIKSMNSTFLVLIPKKGGGLRTLGNSGQSVSWGAVQTIGQVSDESHEKDGVRFKVAGMDVELYLHSQIFGVGEWSVAGFFPRSEEEEGSQCMFPTCSLADDTIVFCEARKEYLTYLSWILFWFEAASGLRINLEKSELIPVGEVEEMEEMAAELGCKVGSMPSVYLGLPLGARNKSAAVWDGVEEKMRRRLAHWKRQYISKGGRLILIKSTMTSIPLYQMSLFRMPKLVARRLEKLQRDFLWGGGNLERKVHIVNWKIVLLSQRFSHLYGMAAHRNGTVEDMWDQNVGQGDWDVRFVRGFNDWELDLVGNLLHTLRGFNPTLEEDAVFWKWGKNGKFKVKEAYNLVLLGARCSRLIGSREEGGISLIGASCVDVKRKL</sequence>
<dbReference type="AlphaFoldDB" id="A0A438CTT5"/>